<evidence type="ECO:0000256" key="4">
    <source>
        <dbReference type="SAM" id="SignalP"/>
    </source>
</evidence>
<evidence type="ECO:0000256" key="3">
    <source>
        <dbReference type="ARBA" id="ARBA00022729"/>
    </source>
</evidence>
<dbReference type="Proteomes" id="UP000536275">
    <property type="component" value="Unassembled WGS sequence"/>
</dbReference>
<evidence type="ECO:0008006" key="9">
    <source>
        <dbReference type="Google" id="ProtNLM"/>
    </source>
</evidence>
<evidence type="ECO:0000256" key="1">
    <source>
        <dbReference type="ARBA" id="ARBA00004010"/>
    </source>
</evidence>
<dbReference type="InterPro" id="IPR045328">
    <property type="entry name" value="Kre9/Knh1"/>
</dbReference>
<evidence type="ECO:0000259" key="5">
    <source>
        <dbReference type="Pfam" id="PF05390"/>
    </source>
</evidence>
<accession>A0A8H6C2N5</accession>
<evidence type="ECO:0000259" key="6">
    <source>
        <dbReference type="Pfam" id="PF10342"/>
    </source>
</evidence>
<comment type="similarity">
    <text evidence="2">Belongs to the KRE9/KNH1 family.</text>
</comment>
<dbReference type="GO" id="GO:0042546">
    <property type="term" value="P:cell wall biogenesis"/>
    <property type="evidence" value="ECO:0007669"/>
    <property type="project" value="InterPro"/>
</dbReference>
<dbReference type="GO" id="GO:0005576">
    <property type="term" value="C:extracellular region"/>
    <property type="evidence" value="ECO:0007669"/>
    <property type="project" value="TreeGrafter"/>
</dbReference>
<evidence type="ECO:0000313" key="7">
    <source>
        <dbReference type="EMBL" id="KAF6072308.1"/>
    </source>
</evidence>
<feature type="domain" description="Yeast cell wall synthesis Kre9/Knh1 C-terminal" evidence="5">
    <location>
        <begin position="166"/>
        <end position="263"/>
    </location>
</feature>
<protein>
    <recommendedName>
        <fullName evidence="9">Cell wall synthesis protein KRE9</fullName>
    </recommendedName>
</protein>
<dbReference type="InterPro" id="IPR008659">
    <property type="entry name" value="Kre9/Knh1_C"/>
</dbReference>
<dbReference type="InterPro" id="IPR018466">
    <property type="entry name" value="Kre9/Knh1-like_N"/>
</dbReference>
<feature type="domain" description="Yeast cell wall synthesis Kre9/Knh1-like N-terminal" evidence="6">
    <location>
        <begin position="27"/>
        <end position="133"/>
    </location>
</feature>
<feature type="chain" id="PRO_5034194509" description="Cell wall synthesis protein KRE9" evidence="4">
    <location>
        <begin position="22"/>
        <end position="271"/>
    </location>
</feature>
<comment type="function">
    <text evidence="1">Involved in cell wall beta(1-&gt;6) glucan synthesis.</text>
</comment>
<dbReference type="AlphaFoldDB" id="A0A8H6C2N5"/>
<organism evidence="7 8">
    <name type="scientific">Candida albicans</name>
    <name type="common">Yeast</name>
    <dbReference type="NCBI Taxonomy" id="5476"/>
    <lineage>
        <taxon>Eukaryota</taxon>
        <taxon>Fungi</taxon>
        <taxon>Dikarya</taxon>
        <taxon>Ascomycota</taxon>
        <taxon>Saccharomycotina</taxon>
        <taxon>Pichiomycetes</taxon>
        <taxon>Debaryomycetaceae</taxon>
        <taxon>Candida/Lodderomyces clade</taxon>
        <taxon>Candida</taxon>
    </lineage>
</organism>
<proteinExistence type="inferred from homology"/>
<comment type="caution">
    <text evidence="7">The sequence shown here is derived from an EMBL/GenBank/DDBJ whole genome shotgun (WGS) entry which is preliminary data.</text>
</comment>
<keyword evidence="3 4" id="KW-0732">Signal</keyword>
<dbReference type="Pfam" id="PF05390">
    <property type="entry name" value="Kre9_KNH1_C"/>
    <property type="match status" value="1"/>
</dbReference>
<dbReference type="GO" id="GO:0006078">
    <property type="term" value="P:(1-&gt;6)-beta-D-glucan biosynthetic process"/>
    <property type="evidence" value="ECO:0007669"/>
    <property type="project" value="InterPro"/>
</dbReference>
<dbReference type="PANTHER" id="PTHR28154">
    <property type="entry name" value="CELL WALL SYNTHESIS PROTEIN KNH1-RELATED"/>
    <property type="match status" value="1"/>
</dbReference>
<dbReference type="EMBL" id="JABWAD010000007">
    <property type="protein sequence ID" value="KAF6072308.1"/>
    <property type="molecule type" value="Genomic_DNA"/>
</dbReference>
<evidence type="ECO:0000313" key="8">
    <source>
        <dbReference type="Proteomes" id="UP000536275"/>
    </source>
</evidence>
<feature type="signal peptide" evidence="4">
    <location>
        <begin position="1"/>
        <end position="21"/>
    </location>
</feature>
<sequence>MRQFQIILISLVVSIIRCVVADVDITSPKSGETFSGSSGSASIKITWDDSDDSDSPKSLDNAKGYTISLCTGPTSDGDIQCLDPLVKNEAISGKSKTVSIAQNSVPNGYYYFQIYVTFTNGGTTIHYSPRFKLTGMSGPTATLDVTETGSVPADQASGFDTATTADSKSFTVPYTLQTGKTRYAPMQMQPGTKVTATTWSMKFPTSAVTYYSTKAGTPNVASTITPGWSYTAESAVNYASVAPYPTYWYPASERVSKATISAATKRRRWLD</sequence>
<reference evidence="7 8" key="1">
    <citation type="submission" date="2020-03" db="EMBL/GenBank/DDBJ databases">
        <title>FDA dAtabase for Regulatory Grade micrObial Sequences (FDA-ARGOS): Supporting development and validation of Infectious Disease Dx tests.</title>
        <authorList>
            <person name="Campos J."/>
            <person name="Goldberg B."/>
            <person name="Tallon L."/>
            <person name="Sadzewicz L."/>
            <person name="Vavikolanu K."/>
            <person name="Mehta A."/>
            <person name="Aluvathingal J."/>
            <person name="Nadendla S."/>
            <person name="Nandy P."/>
            <person name="Geyer C."/>
            <person name="Yan Y."/>
            <person name="Sichtig H."/>
        </authorList>
    </citation>
    <scope>NUCLEOTIDE SEQUENCE [LARGE SCALE GENOMIC DNA]</scope>
    <source>
        <strain evidence="7 8">FDAARGOS_656</strain>
    </source>
</reference>
<dbReference type="GO" id="GO:0031505">
    <property type="term" value="P:fungal-type cell wall organization"/>
    <property type="evidence" value="ECO:0007669"/>
    <property type="project" value="TreeGrafter"/>
</dbReference>
<name>A0A8H6C2N5_CANAX</name>
<evidence type="ECO:0000256" key="2">
    <source>
        <dbReference type="ARBA" id="ARBA00006816"/>
    </source>
</evidence>
<gene>
    <name evidence="7" type="ORF">FOB64_000357</name>
</gene>
<dbReference type="Pfam" id="PF10342">
    <property type="entry name" value="Kre9_KNH"/>
    <property type="match status" value="1"/>
</dbReference>
<dbReference type="PANTHER" id="PTHR28154:SF1">
    <property type="entry name" value="CELL WALL SYNTHESIS PROTEIN KNH1-RELATED"/>
    <property type="match status" value="1"/>
</dbReference>